<evidence type="ECO:0000256" key="2">
    <source>
        <dbReference type="ARBA" id="ARBA00022723"/>
    </source>
</evidence>
<dbReference type="SUPFAM" id="SSF48576">
    <property type="entry name" value="Terpenoid synthases"/>
    <property type="match status" value="1"/>
</dbReference>
<gene>
    <name evidence="8" type="ORF">GCM10010315_20690</name>
</gene>
<comment type="caution">
    <text evidence="8">The sequence shown here is derived from an EMBL/GenBank/DDBJ whole genome shotgun (WGS) entry which is preliminary data.</text>
</comment>
<name>A0ABN3TSD2_9ACTN</name>
<evidence type="ECO:0000313" key="8">
    <source>
        <dbReference type="EMBL" id="GAA2714107.1"/>
    </source>
</evidence>
<comment type="similarity">
    <text evidence="6">Belongs to the terpene synthase family. 2-methylisoborneol synthase subfamily.</text>
</comment>
<proteinExistence type="inferred from homology"/>
<keyword evidence="2 7" id="KW-0479">Metal-binding</keyword>
<dbReference type="EMBL" id="BAAASL010000007">
    <property type="protein sequence ID" value="GAA2714107.1"/>
    <property type="molecule type" value="Genomic_DNA"/>
</dbReference>
<evidence type="ECO:0000256" key="4">
    <source>
        <dbReference type="ARBA" id="ARBA00023239"/>
    </source>
</evidence>
<reference evidence="8 9" key="1">
    <citation type="journal article" date="2019" name="Int. J. Syst. Evol. Microbiol.">
        <title>The Global Catalogue of Microorganisms (GCM) 10K type strain sequencing project: providing services to taxonomists for standard genome sequencing and annotation.</title>
        <authorList>
            <consortium name="The Broad Institute Genomics Platform"/>
            <consortium name="The Broad Institute Genome Sequencing Center for Infectious Disease"/>
            <person name="Wu L."/>
            <person name="Ma J."/>
        </authorList>
    </citation>
    <scope>NUCLEOTIDE SEQUENCE [LARGE SCALE GENOMIC DNA]</scope>
    <source>
        <strain evidence="8 9">JCM 4542</strain>
    </source>
</reference>
<dbReference type="PANTHER" id="PTHR35201:SF4">
    <property type="entry name" value="BETA-PINACENE SYNTHASE-RELATED"/>
    <property type="match status" value="1"/>
</dbReference>
<evidence type="ECO:0000313" key="9">
    <source>
        <dbReference type="Proteomes" id="UP001500886"/>
    </source>
</evidence>
<dbReference type="Pfam" id="PF19086">
    <property type="entry name" value="Terpene_syn_C_2"/>
    <property type="match status" value="1"/>
</dbReference>
<evidence type="ECO:0000256" key="1">
    <source>
        <dbReference type="ARBA" id="ARBA00001946"/>
    </source>
</evidence>
<sequence>MSLLSRMTAPAARHEVAGLVAALLSSPAPVARTVPGGPTGLGTSAARLTPRRPAAAGGAGVPELYCPPAVRDDPALAAEVNEALLAWAGETGLYAGRLERVRAADFGRLMMLAHPDTDDPDRLLAAGKCALAEWATDDYYCDDESMGSAPVLLGAQLGLAYTAVDPSHLPARYVPAGEKALREDPVRTSLRSGFAHLSRYADAAQLNRLRHEIAVLFVAYGQEGSWRSQGRMPAVWEYLAHRQINSFLPCIALVDAVGGYALPAAEYADARVRRAVTTASTAATLVNDLYSMAKEDHSSGVEFNLPAVIAAEERCSPREAVERSARIHDELVRTFEAEAAALAAAGSPALRRFLAGVWAWLGGNREWHSGSSRYTTS</sequence>
<evidence type="ECO:0000256" key="7">
    <source>
        <dbReference type="RuleBase" id="RU366034"/>
    </source>
</evidence>
<comment type="catalytic activity">
    <reaction evidence="5">
        <text>(E)-2-methylgeranyl diphosphate + H2O = 2-methylisoborneol + diphosphate</text>
        <dbReference type="Rhea" id="RHEA:32571"/>
        <dbReference type="ChEBI" id="CHEBI:15377"/>
        <dbReference type="ChEBI" id="CHEBI:33019"/>
        <dbReference type="ChEBI" id="CHEBI:61984"/>
        <dbReference type="ChEBI" id="CHEBI:61987"/>
        <dbReference type="EC" id="4.2.3.118"/>
    </reaction>
</comment>
<evidence type="ECO:0000256" key="5">
    <source>
        <dbReference type="ARBA" id="ARBA00035573"/>
    </source>
</evidence>
<dbReference type="InterPro" id="IPR034686">
    <property type="entry name" value="Terpene_cyclase-like_2"/>
</dbReference>
<evidence type="ECO:0000256" key="6">
    <source>
        <dbReference type="ARBA" id="ARBA00035653"/>
    </source>
</evidence>
<keyword evidence="3 7" id="KW-0460">Magnesium</keyword>
<dbReference type="SFLD" id="SFLDG01020">
    <property type="entry name" value="Terpene_Cyclase_Like_2"/>
    <property type="match status" value="1"/>
</dbReference>
<dbReference type="Gene3D" id="1.10.600.10">
    <property type="entry name" value="Farnesyl Diphosphate Synthase"/>
    <property type="match status" value="1"/>
</dbReference>
<keyword evidence="4 7" id="KW-0456">Lyase</keyword>
<accession>A0ABN3TSD2</accession>
<evidence type="ECO:0000256" key="3">
    <source>
        <dbReference type="ARBA" id="ARBA00022842"/>
    </source>
</evidence>
<dbReference type="SFLD" id="SFLDS00005">
    <property type="entry name" value="Isoprenoid_Synthase_Type_I"/>
    <property type="match status" value="1"/>
</dbReference>
<protein>
    <recommendedName>
        <fullName evidence="7">Terpene synthase</fullName>
        <ecNumber evidence="7">4.2.3.-</ecNumber>
    </recommendedName>
</protein>
<dbReference type="InterPro" id="IPR008949">
    <property type="entry name" value="Isoprenoid_synthase_dom_sf"/>
</dbReference>
<comment type="cofactor">
    <cofactor evidence="1 7">
        <name>Mg(2+)</name>
        <dbReference type="ChEBI" id="CHEBI:18420"/>
    </cofactor>
</comment>
<dbReference type="EC" id="4.2.3.-" evidence="7"/>
<dbReference type="PANTHER" id="PTHR35201">
    <property type="entry name" value="TERPENE SYNTHASE"/>
    <property type="match status" value="1"/>
</dbReference>
<dbReference type="NCBIfam" id="NF041167">
    <property type="entry name" value="f2_encap_cargo2"/>
    <property type="match status" value="1"/>
</dbReference>
<organism evidence="8 9">
    <name type="scientific">Streptomyces luteosporeus</name>
    <dbReference type="NCBI Taxonomy" id="173856"/>
    <lineage>
        <taxon>Bacteria</taxon>
        <taxon>Bacillati</taxon>
        <taxon>Actinomycetota</taxon>
        <taxon>Actinomycetes</taxon>
        <taxon>Kitasatosporales</taxon>
        <taxon>Streptomycetaceae</taxon>
        <taxon>Streptomyces</taxon>
    </lineage>
</organism>
<dbReference type="Proteomes" id="UP001500886">
    <property type="component" value="Unassembled WGS sequence"/>
</dbReference>
<dbReference type="InterPro" id="IPR047945">
    <property type="entry name" value="MIB_synthase"/>
</dbReference>
<keyword evidence="9" id="KW-1185">Reference proteome</keyword>